<accession>A0A2G5HG81</accession>
<dbReference type="OrthoDB" id="3650288at2759"/>
<dbReference type="Proteomes" id="UP001302367">
    <property type="component" value="Chromosome 7"/>
</dbReference>
<reference evidence="3 5" key="2">
    <citation type="submission" date="2023-09" db="EMBL/GenBank/DDBJ databases">
        <title>Complete-Gapless Cercospora beticola genome.</title>
        <authorList>
            <person name="Wyatt N.A."/>
            <person name="Spanner R.E."/>
            <person name="Bolton M.D."/>
        </authorList>
    </citation>
    <scope>NUCLEOTIDE SEQUENCE [LARGE SCALE GENOMIC DNA]</scope>
    <source>
        <strain evidence="3">Cb09-40</strain>
    </source>
</reference>
<keyword evidence="5" id="KW-1185">Reference proteome</keyword>
<evidence type="ECO:0000313" key="2">
    <source>
        <dbReference type="EMBL" id="PIA91596.1"/>
    </source>
</evidence>
<proteinExistence type="predicted"/>
<evidence type="ECO:0000313" key="5">
    <source>
        <dbReference type="Proteomes" id="UP001302367"/>
    </source>
</evidence>
<reference evidence="2 4" key="1">
    <citation type="submission" date="2015-10" db="EMBL/GenBank/DDBJ databases">
        <title>The cercosporin biosynthetic gene cluster was horizontally transferred to several fungal lineages and shown to be expanded in Cercospora beticola based on microsynteny with recipient genomes.</title>
        <authorList>
            <person name="De Jonge R."/>
            <person name="Ebert M.K."/>
            <person name="Suttle J.C."/>
            <person name="Jurick Ii W.M."/>
            <person name="Secor G.A."/>
            <person name="Thomma B.P."/>
            <person name="Van De Peer Y."/>
            <person name="Bolton M.D."/>
        </authorList>
    </citation>
    <scope>NUCLEOTIDE SEQUENCE [LARGE SCALE GENOMIC DNA]</scope>
    <source>
        <strain evidence="2 4">09-40</strain>
    </source>
</reference>
<name>A0A2G5HG81_CERBT</name>
<sequence>MGNVCSFDSPDLVKAVLVGAAGAAVPVIPTFAIAAANAAFLSVTGSFTYDSGSFQPSGSPCLIPTAISTVVDGTVQATTLAVTPYISGPAGRTNCALLTPTAVDDIPGSSTYTVLSCPSVILSALPTGQHVLGFDFDAGDPEFAMNTFMIGLPPQTTTLDPEPGTTVTKSEIVATVTTTTTLEPVPATTTTITIPTATTTLTSTEKIQTIKTTTKTVYTKTITATTVIVGRPYGTSTSTKYTGTATKKTTSTVTSTTTVCKNSYNKRGIVAARDGGNPDFTYPPEPTTSTVTPPADPDFTRFETKYVTATETSTETPPARGTSTVTSYVELTETTTIKTTELSTTTSTLKTGKTVTTTSTSRKKGECTTLYLKKTVYVTVTKTAKATVTRKNCKPKGY</sequence>
<protein>
    <submittedName>
        <fullName evidence="2">Uncharacterized protein</fullName>
    </submittedName>
</protein>
<evidence type="ECO:0000313" key="4">
    <source>
        <dbReference type="Proteomes" id="UP000230605"/>
    </source>
</evidence>
<dbReference type="AlphaFoldDB" id="A0A2G5HG81"/>
<evidence type="ECO:0000313" key="3">
    <source>
        <dbReference type="EMBL" id="WPB06404.1"/>
    </source>
</evidence>
<feature type="region of interest" description="Disordered" evidence="1">
    <location>
        <begin position="273"/>
        <end position="298"/>
    </location>
</feature>
<dbReference type="Proteomes" id="UP000230605">
    <property type="component" value="Chromosome 7"/>
</dbReference>
<dbReference type="EMBL" id="LKMD01000106">
    <property type="protein sequence ID" value="PIA91596.1"/>
    <property type="molecule type" value="Genomic_DNA"/>
</dbReference>
<dbReference type="EMBL" id="CP134190">
    <property type="protein sequence ID" value="WPB06404.1"/>
    <property type="molecule type" value="Genomic_DNA"/>
</dbReference>
<gene>
    <name evidence="2" type="ORF">CB0940_09287</name>
    <name evidence="3" type="ORF">RHO25_011061</name>
</gene>
<evidence type="ECO:0000256" key="1">
    <source>
        <dbReference type="SAM" id="MobiDB-lite"/>
    </source>
</evidence>
<organism evidence="2 4">
    <name type="scientific">Cercospora beticola</name>
    <name type="common">Sugarbeet leaf spot fungus</name>
    <dbReference type="NCBI Taxonomy" id="122368"/>
    <lineage>
        <taxon>Eukaryota</taxon>
        <taxon>Fungi</taxon>
        <taxon>Dikarya</taxon>
        <taxon>Ascomycota</taxon>
        <taxon>Pezizomycotina</taxon>
        <taxon>Dothideomycetes</taxon>
        <taxon>Dothideomycetidae</taxon>
        <taxon>Mycosphaerellales</taxon>
        <taxon>Mycosphaerellaceae</taxon>
        <taxon>Cercospora</taxon>
    </lineage>
</organism>